<dbReference type="Gene3D" id="3.30.870.10">
    <property type="entry name" value="Endonuclease Chain A"/>
    <property type="match status" value="2"/>
</dbReference>
<dbReference type="InterPro" id="IPR001736">
    <property type="entry name" value="PLipase_D/transphosphatidylase"/>
</dbReference>
<reference evidence="2 3" key="1">
    <citation type="submission" date="2019-02" db="EMBL/GenBank/DDBJ databases">
        <title>Sequencing the genomes of 1000 actinobacteria strains.</title>
        <authorList>
            <person name="Klenk H.-P."/>
        </authorList>
    </citation>
    <scope>NUCLEOTIDE SEQUENCE [LARGE SCALE GENOMIC DNA]</scope>
    <source>
        <strain evidence="2 3">DSM 16932</strain>
    </source>
</reference>
<dbReference type="CDD" id="cd09110">
    <property type="entry name" value="PLDc_CLS_1"/>
    <property type="match status" value="1"/>
</dbReference>
<dbReference type="PANTHER" id="PTHR21248">
    <property type="entry name" value="CARDIOLIPIN SYNTHASE"/>
    <property type="match status" value="1"/>
</dbReference>
<evidence type="ECO:0000259" key="1">
    <source>
        <dbReference type="PROSITE" id="PS50035"/>
    </source>
</evidence>
<dbReference type="RefSeq" id="WP_207216480.1">
    <property type="nucleotide sequence ID" value="NZ_SGWX01000001.1"/>
</dbReference>
<dbReference type="Pfam" id="PF13091">
    <property type="entry name" value="PLDc_2"/>
    <property type="match status" value="2"/>
</dbReference>
<dbReference type="PROSITE" id="PS50035">
    <property type="entry name" value="PLD"/>
    <property type="match status" value="2"/>
</dbReference>
<keyword evidence="3" id="KW-1185">Reference proteome</keyword>
<accession>A0A4Q7M1Q6</accession>
<dbReference type="SMART" id="SM00155">
    <property type="entry name" value="PLDc"/>
    <property type="match status" value="2"/>
</dbReference>
<dbReference type="GO" id="GO:0032049">
    <property type="term" value="P:cardiolipin biosynthetic process"/>
    <property type="evidence" value="ECO:0007669"/>
    <property type="project" value="UniProtKB-ARBA"/>
</dbReference>
<feature type="domain" description="PLD phosphodiesterase" evidence="1">
    <location>
        <begin position="176"/>
        <end position="203"/>
    </location>
</feature>
<dbReference type="GO" id="GO:0030572">
    <property type="term" value="F:phosphatidyltransferase activity"/>
    <property type="evidence" value="ECO:0007669"/>
    <property type="project" value="UniProtKB-ARBA"/>
</dbReference>
<dbReference type="Proteomes" id="UP000293852">
    <property type="component" value="Unassembled WGS sequence"/>
</dbReference>
<evidence type="ECO:0000313" key="2">
    <source>
        <dbReference type="EMBL" id="RZS60883.1"/>
    </source>
</evidence>
<dbReference type="CDD" id="cd09159">
    <property type="entry name" value="PLDc_ybhO_like_2"/>
    <property type="match status" value="1"/>
</dbReference>
<gene>
    <name evidence="2" type="ORF">EV386_1163</name>
</gene>
<feature type="domain" description="PLD phosphodiesterase" evidence="1">
    <location>
        <begin position="344"/>
        <end position="371"/>
    </location>
</feature>
<name>A0A4Q7M1Q6_9MICO</name>
<dbReference type="PANTHER" id="PTHR21248:SF22">
    <property type="entry name" value="PHOSPHOLIPASE D"/>
    <property type="match status" value="1"/>
</dbReference>
<dbReference type="EMBL" id="SGWX01000001">
    <property type="protein sequence ID" value="RZS60883.1"/>
    <property type="molecule type" value="Genomic_DNA"/>
</dbReference>
<dbReference type="InterPro" id="IPR025202">
    <property type="entry name" value="PLD-like_dom"/>
</dbReference>
<sequence length="431" mass="47893">MPRLSDLTARLPRLSVTPPGVGWAGVRRAAARAGLVAASIPVATGLALMVAERLRRHAHPLDAPFPTAPPVDNPVGATTTTVYTFGDDLYAAMLDAIAAAQRHVMFETYIWKGDDVGRRFRDALETAAARGVEVYVVYDAFANLVVPRSFFHLDPRIHVLRFPWVRAGLLVSPLRASGRDHRKLLVVDDEIGFVGGYNIGSLYARHWRDTHVRLSGPAVWELRNAFVDFWNRWRTPSLPVLRDVGSTDWLPQLRAARNSPSDLVFPIRNVYLDAIGRATSHVQITQAYFIPDREILGALLDAAARGVDVRVLVPERSNHVVADWLARGHYSTLLRGGVRIFLYTDAMIHAKTATVDGRWSTVGTANIDRLSLTGNYEINLEIVDAEVAATLERVFAMDLTNARELTRDEWEARPRLNKVGERLVSPLAPLL</sequence>
<comment type="caution">
    <text evidence="2">The sequence shown here is derived from an EMBL/GenBank/DDBJ whole genome shotgun (WGS) entry which is preliminary data.</text>
</comment>
<proteinExistence type="predicted"/>
<dbReference type="AlphaFoldDB" id="A0A4Q7M1Q6"/>
<dbReference type="SUPFAM" id="SSF56024">
    <property type="entry name" value="Phospholipase D/nuclease"/>
    <property type="match status" value="2"/>
</dbReference>
<evidence type="ECO:0000313" key="3">
    <source>
        <dbReference type="Proteomes" id="UP000293852"/>
    </source>
</evidence>
<organism evidence="2 3">
    <name type="scientific">Xylanimonas ulmi</name>
    <dbReference type="NCBI Taxonomy" id="228973"/>
    <lineage>
        <taxon>Bacteria</taxon>
        <taxon>Bacillati</taxon>
        <taxon>Actinomycetota</taxon>
        <taxon>Actinomycetes</taxon>
        <taxon>Micrococcales</taxon>
        <taxon>Promicromonosporaceae</taxon>
        <taxon>Xylanimonas</taxon>
    </lineage>
</organism>
<protein>
    <submittedName>
        <fullName evidence="2">Cardiolipin synthase</fullName>
    </submittedName>
</protein>